<feature type="transmembrane region" description="Helical" evidence="1">
    <location>
        <begin position="92"/>
        <end position="111"/>
    </location>
</feature>
<dbReference type="EMBL" id="CP092423">
    <property type="protein sequence ID" value="ULP40814.1"/>
    <property type="molecule type" value="Genomic_DNA"/>
</dbReference>
<dbReference type="RefSeq" id="WP_239720315.1">
    <property type="nucleotide sequence ID" value="NZ_CP092423.2"/>
</dbReference>
<evidence type="ECO:0000313" key="2">
    <source>
        <dbReference type="EMBL" id="ULP40814.1"/>
    </source>
</evidence>
<keyword evidence="1" id="KW-0812">Transmembrane</keyword>
<keyword evidence="3" id="KW-1185">Reference proteome</keyword>
<gene>
    <name evidence="2" type="ORF">MJO58_17985</name>
</gene>
<feature type="transmembrane region" description="Helical" evidence="1">
    <location>
        <begin position="123"/>
        <end position="146"/>
    </location>
</feature>
<feature type="transmembrane region" description="Helical" evidence="1">
    <location>
        <begin position="30"/>
        <end position="51"/>
    </location>
</feature>
<keyword evidence="1" id="KW-0472">Membrane</keyword>
<protein>
    <recommendedName>
        <fullName evidence="4">Transmembrane protein</fullName>
    </recommendedName>
</protein>
<reference evidence="2" key="1">
    <citation type="submission" date="2022-08" db="EMBL/GenBank/DDBJ databases">
        <title>Complete genome sequence of 14 non-tuberculosis mycobacteria type-strains.</title>
        <authorList>
            <person name="Igarashi Y."/>
            <person name="Osugi A."/>
            <person name="Mitarai S."/>
        </authorList>
    </citation>
    <scope>NUCLEOTIDE SEQUENCE</scope>
    <source>
        <strain evidence="2">ATCC 51985</strain>
    </source>
</reference>
<evidence type="ECO:0000313" key="3">
    <source>
        <dbReference type="Proteomes" id="UP001055171"/>
    </source>
</evidence>
<organism evidence="2 3">
    <name type="scientific">Mycobacterium lentiflavum</name>
    <dbReference type="NCBI Taxonomy" id="141349"/>
    <lineage>
        <taxon>Bacteria</taxon>
        <taxon>Bacillati</taxon>
        <taxon>Actinomycetota</taxon>
        <taxon>Actinomycetes</taxon>
        <taxon>Mycobacteriales</taxon>
        <taxon>Mycobacteriaceae</taxon>
        <taxon>Mycobacterium</taxon>
        <taxon>Mycobacterium simiae complex</taxon>
    </lineage>
</organism>
<name>A0ABY3UUX1_MYCLN</name>
<evidence type="ECO:0000256" key="1">
    <source>
        <dbReference type="SAM" id="Phobius"/>
    </source>
</evidence>
<proteinExistence type="predicted"/>
<evidence type="ECO:0008006" key="4">
    <source>
        <dbReference type="Google" id="ProtNLM"/>
    </source>
</evidence>
<accession>A0ABY3UUX1</accession>
<dbReference type="Proteomes" id="UP001055171">
    <property type="component" value="Chromosome"/>
</dbReference>
<sequence length="162" mass="17886">MTDQRYFISHEHTFRSIESRVLDQVWVSRVWRAAGVSVTAVSTIAALVWWHGAHVKSSGAADGVATVPVALLVAASVLSALALWLRRYRWCCAAAYCCGLGAVTGIGAFWWVRTGPTRIGISWLVLADLAVVTLTVGWLAVIVTPLERSQPDMRRHFARRRN</sequence>
<keyword evidence="1" id="KW-1133">Transmembrane helix</keyword>
<feature type="transmembrane region" description="Helical" evidence="1">
    <location>
        <begin position="63"/>
        <end position="85"/>
    </location>
</feature>